<protein>
    <submittedName>
        <fullName evidence="1">Uncharacterized protein</fullName>
    </submittedName>
</protein>
<reference evidence="2" key="1">
    <citation type="journal article" date="2013" name="Proc. Natl. Acad. Sci. U.S.A.">
        <title>Genome structure and metabolic features in the red seaweed Chondrus crispus shed light on evolution of the Archaeplastida.</title>
        <authorList>
            <person name="Collen J."/>
            <person name="Porcel B."/>
            <person name="Carre W."/>
            <person name="Ball S.G."/>
            <person name="Chaparro C."/>
            <person name="Tonon T."/>
            <person name="Barbeyron T."/>
            <person name="Michel G."/>
            <person name="Noel B."/>
            <person name="Valentin K."/>
            <person name="Elias M."/>
            <person name="Artiguenave F."/>
            <person name="Arun A."/>
            <person name="Aury J.M."/>
            <person name="Barbosa-Neto J.F."/>
            <person name="Bothwell J.H."/>
            <person name="Bouget F.Y."/>
            <person name="Brillet L."/>
            <person name="Cabello-Hurtado F."/>
            <person name="Capella-Gutierrez S."/>
            <person name="Charrier B."/>
            <person name="Cladiere L."/>
            <person name="Cock J.M."/>
            <person name="Coelho S.M."/>
            <person name="Colleoni C."/>
            <person name="Czjzek M."/>
            <person name="Da Silva C."/>
            <person name="Delage L."/>
            <person name="Denoeud F."/>
            <person name="Deschamps P."/>
            <person name="Dittami S.M."/>
            <person name="Gabaldon T."/>
            <person name="Gachon C.M."/>
            <person name="Groisillier A."/>
            <person name="Herve C."/>
            <person name="Jabbari K."/>
            <person name="Katinka M."/>
            <person name="Kloareg B."/>
            <person name="Kowalczyk N."/>
            <person name="Labadie K."/>
            <person name="Leblanc C."/>
            <person name="Lopez P.J."/>
            <person name="McLachlan D.H."/>
            <person name="Meslet-Cladiere L."/>
            <person name="Moustafa A."/>
            <person name="Nehr Z."/>
            <person name="Nyvall Collen P."/>
            <person name="Panaud O."/>
            <person name="Partensky F."/>
            <person name="Poulain J."/>
            <person name="Rensing S.A."/>
            <person name="Rousvoal S."/>
            <person name="Samson G."/>
            <person name="Symeonidi A."/>
            <person name="Weissenbach J."/>
            <person name="Zambounis A."/>
            <person name="Wincker P."/>
            <person name="Boyen C."/>
        </authorList>
    </citation>
    <scope>NUCLEOTIDE SEQUENCE [LARGE SCALE GENOMIC DNA]</scope>
    <source>
        <strain evidence="2">cv. Stackhouse</strain>
    </source>
</reference>
<evidence type="ECO:0000313" key="1">
    <source>
        <dbReference type="EMBL" id="CDF33291.1"/>
    </source>
</evidence>
<keyword evidence="2" id="KW-1185">Reference proteome</keyword>
<gene>
    <name evidence="1" type="ORF">CHC_T00002071001</name>
</gene>
<dbReference type="Proteomes" id="UP000012073">
    <property type="component" value="Unassembled WGS sequence"/>
</dbReference>
<accession>R7Q7D0</accession>
<proteinExistence type="predicted"/>
<dbReference type="KEGG" id="ccp:CHC_T00002071001"/>
<dbReference type="GeneID" id="17320807"/>
<name>R7Q7D0_CHOCR</name>
<evidence type="ECO:0000313" key="2">
    <source>
        <dbReference type="Proteomes" id="UP000012073"/>
    </source>
</evidence>
<organism evidence="1 2">
    <name type="scientific">Chondrus crispus</name>
    <name type="common">Carrageen Irish moss</name>
    <name type="synonym">Polymorpha crispa</name>
    <dbReference type="NCBI Taxonomy" id="2769"/>
    <lineage>
        <taxon>Eukaryota</taxon>
        <taxon>Rhodophyta</taxon>
        <taxon>Florideophyceae</taxon>
        <taxon>Rhodymeniophycidae</taxon>
        <taxon>Gigartinales</taxon>
        <taxon>Gigartinaceae</taxon>
        <taxon>Chondrus</taxon>
    </lineage>
</organism>
<dbReference type="EMBL" id="HG001639">
    <property type="protein sequence ID" value="CDF33291.1"/>
    <property type="molecule type" value="Genomic_DNA"/>
</dbReference>
<dbReference type="Gramene" id="CDF33291">
    <property type="protein sequence ID" value="CDF33291"/>
    <property type="gene ID" value="CHC_T00002071001"/>
</dbReference>
<dbReference type="AlphaFoldDB" id="R7Q7D0"/>
<sequence length="107" mass="10412">MDAAPVGGFFADDGAKRRFATGGADGRGAGAANMASMGSSIMGIWSDSEGDVSSAVSASSPAETSAAKFASDSALVESTACSGKPCKATLESTESVASPFSLPPVGK</sequence>
<dbReference type="RefSeq" id="XP_005713094.1">
    <property type="nucleotide sequence ID" value="XM_005713037.1"/>
</dbReference>